<keyword evidence="1" id="KW-0812">Transmembrane</keyword>
<comment type="caution">
    <text evidence="2">The sequence shown here is derived from an EMBL/GenBank/DDBJ whole genome shotgun (WGS) entry which is preliminary data.</text>
</comment>
<gene>
    <name evidence="2" type="ORF">GCM10025789_15110</name>
</gene>
<accession>A0ABP9FC27</accession>
<name>A0ABP9FC27_9ACTN</name>
<evidence type="ECO:0000313" key="3">
    <source>
        <dbReference type="Proteomes" id="UP001501521"/>
    </source>
</evidence>
<evidence type="ECO:0000313" key="2">
    <source>
        <dbReference type="EMBL" id="GAA4898246.1"/>
    </source>
</evidence>
<dbReference type="EMBL" id="BAABLV010000024">
    <property type="protein sequence ID" value="GAA4898246.1"/>
    <property type="molecule type" value="Genomic_DNA"/>
</dbReference>
<keyword evidence="1" id="KW-0472">Membrane</keyword>
<feature type="transmembrane region" description="Helical" evidence="1">
    <location>
        <begin position="44"/>
        <end position="66"/>
    </location>
</feature>
<proteinExistence type="predicted"/>
<dbReference type="RefSeq" id="WP_345581354.1">
    <property type="nucleotide sequence ID" value="NZ_BAABLV010000024.1"/>
</dbReference>
<sequence length="103" mass="10712">MGMLGLVLGMILLGATLLSARFGPRWLGVAPILFVVAEFGLSSLSVWAFYTAGLLFAASMVGMAVVTLRSRVLLDDGAHRGRVVGGVDDVPGQVLDPLEARGA</sequence>
<evidence type="ECO:0000256" key="1">
    <source>
        <dbReference type="SAM" id="Phobius"/>
    </source>
</evidence>
<evidence type="ECO:0008006" key="4">
    <source>
        <dbReference type="Google" id="ProtNLM"/>
    </source>
</evidence>
<keyword evidence="1" id="KW-1133">Transmembrane helix</keyword>
<organism evidence="2 3">
    <name type="scientific">Tessaracoccus lubricantis</name>
    <dbReference type="NCBI Taxonomy" id="545543"/>
    <lineage>
        <taxon>Bacteria</taxon>
        <taxon>Bacillati</taxon>
        <taxon>Actinomycetota</taxon>
        <taxon>Actinomycetes</taxon>
        <taxon>Propionibacteriales</taxon>
        <taxon>Propionibacteriaceae</taxon>
        <taxon>Tessaracoccus</taxon>
    </lineage>
</organism>
<dbReference type="Proteomes" id="UP001501521">
    <property type="component" value="Unassembled WGS sequence"/>
</dbReference>
<keyword evidence="3" id="KW-1185">Reference proteome</keyword>
<protein>
    <recommendedName>
        <fullName evidence="4">Integral membrane protein</fullName>
    </recommendedName>
</protein>
<reference evidence="3" key="1">
    <citation type="journal article" date="2019" name="Int. J. Syst. Evol. Microbiol.">
        <title>The Global Catalogue of Microorganisms (GCM) 10K type strain sequencing project: providing services to taxonomists for standard genome sequencing and annotation.</title>
        <authorList>
            <consortium name="The Broad Institute Genomics Platform"/>
            <consortium name="The Broad Institute Genome Sequencing Center for Infectious Disease"/>
            <person name="Wu L."/>
            <person name="Ma J."/>
        </authorList>
    </citation>
    <scope>NUCLEOTIDE SEQUENCE [LARGE SCALE GENOMIC DNA]</scope>
    <source>
        <strain evidence="3">JCM 19125</strain>
    </source>
</reference>